<reference evidence="2 3" key="1">
    <citation type="submission" date="2013-11" db="EMBL/GenBank/DDBJ databases">
        <title>The Genome Sequence of Phytophthora parasitica CJ01A1.</title>
        <authorList>
            <consortium name="The Broad Institute Genomics Platform"/>
            <person name="Russ C."/>
            <person name="Tyler B."/>
            <person name="Panabieres F."/>
            <person name="Shan W."/>
            <person name="Tripathy S."/>
            <person name="Grunwald N."/>
            <person name="Machado M."/>
            <person name="Johnson C.S."/>
            <person name="Walker B."/>
            <person name="Young S.K."/>
            <person name="Zeng Q."/>
            <person name="Gargeya S."/>
            <person name="Fitzgerald M."/>
            <person name="Haas B."/>
            <person name="Abouelleil A."/>
            <person name="Allen A.W."/>
            <person name="Alvarado L."/>
            <person name="Arachchi H.M."/>
            <person name="Berlin A.M."/>
            <person name="Chapman S.B."/>
            <person name="Gainer-Dewar J."/>
            <person name="Goldberg J."/>
            <person name="Griggs A."/>
            <person name="Gujja S."/>
            <person name="Hansen M."/>
            <person name="Howarth C."/>
            <person name="Imamovic A."/>
            <person name="Ireland A."/>
            <person name="Larimer J."/>
            <person name="McCowan C."/>
            <person name="Murphy C."/>
            <person name="Pearson M."/>
            <person name="Poon T.W."/>
            <person name="Priest M."/>
            <person name="Roberts A."/>
            <person name="Saif S."/>
            <person name="Shea T."/>
            <person name="Sisk P."/>
            <person name="Sykes S."/>
            <person name="Wortman J."/>
            <person name="Nusbaum C."/>
            <person name="Birren B."/>
        </authorList>
    </citation>
    <scope>NUCLEOTIDE SEQUENCE [LARGE SCALE GENOMIC DNA]</scope>
    <source>
        <strain evidence="2 3">CJ01A1</strain>
    </source>
</reference>
<evidence type="ECO:0000256" key="1">
    <source>
        <dbReference type="SAM" id="MobiDB-lite"/>
    </source>
</evidence>
<feature type="non-terminal residue" evidence="2">
    <location>
        <position position="1"/>
    </location>
</feature>
<protein>
    <submittedName>
        <fullName evidence="2">Uncharacterized protein</fullName>
    </submittedName>
</protein>
<feature type="region of interest" description="Disordered" evidence="1">
    <location>
        <begin position="1"/>
        <end position="23"/>
    </location>
</feature>
<organism evidence="2 3">
    <name type="scientific">Phytophthora nicotianae CJ01A1</name>
    <dbReference type="NCBI Taxonomy" id="1317063"/>
    <lineage>
        <taxon>Eukaryota</taxon>
        <taxon>Sar</taxon>
        <taxon>Stramenopiles</taxon>
        <taxon>Oomycota</taxon>
        <taxon>Peronosporomycetes</taxon>
        <taxon>Peronosporales</taxon>
        <taxon>Peronosporaceae</taxon>
        <taxon>Phytophthora</taxon>
    </lineage>
</organism>
<dbReference type="Proteomes" id="UP000018958">
    <property type="component" value="Unassembled WGS sequence"/>
</dbReference>
<name>W2W174_PHYNI</name>
<sequence>EEVAQRHTRGGYGGEGGTEDDWEGAFVRGPEVEQLVALTLDDLYHDEWNGVGVEVEL</sequence>
<gene>
    <name evidence="2" type="ORF">F441_18899</name>
</gene>
<evidence type="ECO:0000313" key="3">
    <source>
        <dbReference type="Proteomes" id="UP000018958"/>
    </source>
</evidence>
<feature type="non-terminal residue" evidence="2">
    <location>
        <position position="57"/>
    </location>
</feature>
<proteinExistence type="predicted"/>
<comment type="caution">
    <text evidence="2">The sequence shown here is derived from an EMBL/GenBank/DDBJ whole genome shotgun (WGS) entry which is preliminary data.</text>
</comment>
<dbReference type="EMBL" id="ANIX01003774">
    <property type="protein sequence ID" value="ETP04287.1"/>
    <property type="molecule type" value="Genomic_DNA"/>
</dbReference>
<dbReference type="AlphaFoldDB" id="W2W174"/>
<accession>W2W174</accession>
<evidence type="ECO:0000313" key="2">
    <source>
        <dbReference type="EMBL" id="ETP04287.1"/>
    </source>
</evidence>